<keyword evidence="1" id="KW-0472">Membrane</keyword>
<feature type="transmembrane region" description="Helical" evidence="1">
    <location>
        <begin position="7"/>
        <end position="28"/>
    </location>
</feature>
<organism evidence="2">
    <name type="scientific">uncultured Caudovirales phage</name>
    <dbReference type="NCBI Taxonomy" id="2100421"/>
    <lineage>
        <taxon>Viruses</taxon>
        <taxon>Duplodnaviria</taxon>
        <taxon>Heunggongvirae</taxon>
        <taxon>Uroviricota</taxon>
        <taxon>Caudoviricetes</taxon>
        <taxon>Peduoviridae</taxon>
        <taxon>Maltschvirus</taxon>
        <taxon>Maltschvirus maltsch</taxon>
    </lineage>
</organism>
<proteinExistence type="predicted"/>
<accession>A0A6J5M5S8</accession>
<reference evidence="2" key="1">
    <citation type="submission" date="2020-04" db="EMBL/GenBank/DDBJ databases">
        <authorList>
            <person name="Chiriac C."/>
            <person name="Salcher M."/>
            <person name="Ghai R."/>
            <person name="Kavagutti S V."/>
        </authorList>
    </citation>
    <scope>NUCLEOTIDE SEQUENCE</scope>
</reference>
<name>A0A6J5M5S8_9CAUD</name>
<protein>
    <submittedName>
        <fullName evidence="2">Uncharacterized protein</fullName>
    </submittedName>
</protein>
<sequence>MFGLSKLAIYLLIALFSLGAVTTTYYVWKRNIQHQALLEFNRQQMEQTQKDQAEFMRRQQEIADQQAEAARALVERNEELNRRMSDVDRYLTSGQAQDRPASEVLKQTIERLRSGASR</sequence>
<keyword evidence="1" id="KW-0812">Transmembrane</keyword>
<evidence type="ECO:0000313" key="2">
    <source>
        <dbReference type="EMBL" id="CAB4140853.1"/>
    </source>
</evidence>
<evidence type="ECO:0000256" key="1">
    <source>
        <dbReference type="SAM" id="Phobius"/>
    </source>
</evidence>
<gene>
    <name evidence="2" type="ORF">UFOVP395_188</name>
</gene>
<keyword evidence="1" id="KW-1133">Transmembrane helix</keyword>
<dbReference type="EMBL" id="LR796380">
    <property type="protein sequence ID" value="CAB4140853.1"/>
    <property type="molecule type" value="Genomic_DNA"/>
</dbReference>